<evidence type="ECO:0000256" key="1">
    <source>
        <dbReference type="ARBA" id="ARBA00010638"/>
    </source>
</evidence>
<dbReference type="Gene3D" id="3.40.50.10420">
    <property type="entry name" value="NagB/RpiA/CoA transferase-like"/>
    <property type="match status" value="1"/>
</dbReference>
<comment type="caution">
    <text evidence="7">The sequence shown here is derived from an EMBL/GenBank/DDBJ whole genome shotgun (WGS) entry which is preliminary data.</text>
</comment>
<proteinExistence type="inferred from homology"/>
<evidence type="ECO:0000313" key="7">
    <source>
        <dbReference type="EMBL" id="KAL2515237.1"/>
    </source>
</evidence>
<dbReference type="PANTHER" id="PTHR23407:SF1">
    <property type="entry name" value="5-FORMYLTETRAHYDROFOLATE CYCLO-LIGASE"/>
    <property type="match status" value="1"/>
</dbReference>
<accession>A0ABD1TRA1</accession>
<dbReference type="InterPro" id="IPR002698">
    <property type="entry name" value="FTHF_cligase"/>
</dbReference>
<dbReference type="Proteomes" id="UP001604277">
    <property type="component" value="Unassembled WGS sequence"/>
</dbReference>
<dbReference type="AlphaFoldDB" id="A0ABD1TRA1"/>
<evidence type="ECO:0000256" key="5">
    <source>
        <dbReference type="ARBA" id="ARBA00038966"/>
    </source>
</evidence>
<evidence type="ECO:0000256" key="2">
    <source>
        <dbReference type="ARBA" id="ARBA00022741"/>
    </source>
</evidence>
<keyword evidence="2" id="KW-0547">Nucleotide-binding</keyword>
<evidence type="ECO:0000256" key="4">
    <source>
        <dbReference type="ARBA" id="ARBA00036539"/>
    </source>
</evidence>
<evidence type="ECO:0000313" key="8">
    <source>
        <dbReference type="Proteomes" id="UP001604277"/>
    </source>
</evidence>
<feature type="region of interest" description="Disordered" evidence="6">
    <location>
        <begin position="288"/>
        <end position="309"/>
    </location>
</feature>
<dbReference type="EC" id="6.3.3.2" evidence="5"/>
<name>A0ABD1TRA1_9LAMI</name>
<reference evidence="8" key="1">
    <citation type="submission" date="2024-07" db="EMBL/GenBank/DDBJ databases">
        <title>Two chromosome-level genome assemblies of Korean endemic species Abeliophyllum distichum and Forsythia ovata (Oleaceae).</title>
        <authorList>
            <person name="Jang H."/>
        </authorList>
    </citation>
    <scope>NUCLEOTIDE SEQUENCE [LARGE SCALE GENOMIC DNA]</scope>
</reference>
<keyword evidence="3" id="KW-0067">ATP-binding</keyword>
<dbReference type="GO" id="GO:0030272">
    <property type="term" value="F:5-formyltetrahydrofolate cyclo-ligase activity"/>
    <property type="evidence" value="ECO:0007669"/>
    <property type="project" value="UniProtKB-EC"/>
</dbReference>
<comment type="catalytic activity">
    <reaction evidence="4">
        <text>(6S)-5-formyl-5,6,7,8-tetrahydrofolate + ATP = (6R)-5,10-methenyltetrahydrofolate + ADP + phosphate</text>
        <dbReference type="Rhea" id="RHEA:10488"/>
        <dbReference type="ChEBI" id="CHEBI:30616"/>
        <dbReference type="ChEBI" id="CHEBI:43474"/>
        <dbReference type="ChEBI" id="CHEBI:57455"/>
        <dbReference type="ChEBI" id="CHEBI:57457"/>
        <dbReference type="ChEBI" id="CHEBI:456216"/>
        <dbReference type="EC" id="6.3.3.2"/>
    </reaction>
</comment>
<comment type="similarity">
    <text evidence="1">Belongs to the 5-formyltetrahydrofolate cyclo-ligase family.</text>
</comment>
<protein>
    <recommendedName>
        <fullName evidence="5">5-formyltetrahydrofolate cyclo-ligase</fullName>
        <ecNumber evidence="5">6.3.3.2</ecNumber>
    </recommendedName>
</protein>
<organism evidence="7 8">
    <name type="scientific">Forsythia ovata</name>
    <dbReference type="NCBI Taxonomy" id="205694"/>
    <lineage>
        <taxon>Eukaryota</taxon>
        <taxon>Viridiplantae</taxon>
        <taxon>Streptophyta</taxon>
        <taxon>Embryophyta</taxon>
        <taxon>Tracheophyta</taxon>
        <taxon>Spermatophyta</taxon>
        <taxon>Magnoliopsida</taxon>
        <taxon>eudicotyledons</taxon>
        <taxon>Gunneridae</taxon>
        <taxon>Pentapetalae</taxon>
        <taxon>asterids</taxon>
        <taxon>lamiids</taxon>
        <taxon>Lamiales</taxon>
        <taxon>Oleaceae</taxon>
        <taxon>Forsythieae</taxon>
        <taxon>Forsythia</taxon>
    </lineage>
</organism>
<dbReference type="PANTHER" id="PTHR23407">
    <property type="entry name" value="ATPASE INHIBITOR/5-FORMYLTETRAHYDROFOLATE CYCLO-LIGASE"/>
    <property type="match status" value="1"/>
</dbReference>
<dbReference type="GO" id="GO:0005524">
    <property type="term" value="F:ATP binding"/>
    <property type="evidence" value="ECO:0007669"/>
    <property type="project" value="UniProtKB-KW"/>
</dbReference>
<keyword evidence="8" id="KW-1185">Reference proteome</keyword>
<sequence>MYSLTGTGRVLEDRNEDDFESSTRSVSSKLTQEWLEEAKQMVASSPSRVCDWPFRLVVSPRFATTQGSLSTSSLDKRDYRSARRLWSEACDGRIRRAGKDSSDQKAPRLFFGVIDVLEVNQTLNGSLGSDVFVSWATEVEGIIATGKEACYYSHVDDVQNDNTGKYDAIQSIVLEAPWFKSCKGLCAYISCSALREVDTSKVLSEILKNGDQDDHSQVIKKLYVPRVEDKNNHMRMLNISRMNDLIANSMDKLEPACVDAEGNERKDGNSRPFPAAFRVKVMKFPPKTDDEDRHAPLSQPIPSPTNLPAISKRTFKNTATTANNAPATILDTQFLSPPKHLIESTHQRTLSSNTCSVTEAEVLSPPRKLVESAHRRSISFTTCSIERNLQKSNVDD</sequence>
<dbReference type="EMBL" id="JBFOLJ010000008">
    <property type="protein sequence ID" value="KAL2515237.1"/>
    <property type="molecule type" value="Genomic_DNA"/>
</dbReference>
<dbReference type="InterPro" id="IPR024185">
    <property type="entry name" value="FTHF_cligase-like_sf"/>
</dbReference>
<gene>
    <name evidence="7" type="ORF">Fot_29208</name>
</gene>
<evidence type="ECO:0000256" key="3">
    <source>
        <dbReference type="ARBA" id="ARBA00022840"/>
    </source>
</evidence>
<evidence type="ECO:0000256" key="6">
    <source>
        <dbReference type="SAM" id="MobiDB-lite"/>
    </source>
</evidence>